<sequence length="144" mass="15600">MLRRFRAAALRAPGRTIAGNPAPPGESLPVERPPRSPLSAPFLARGCHVRPAARSPARRLPPYAAMPTSPFQQRRAHGGPTRSPPPQAPIVPQWAERDKSGMAFPVAFSPSYARKRISAHPTLHAPPTAPSPLPPPARSNRKHY</sequence>
<keyword evidence="3" id="KW-1185">Reference proteome</keyword>
<reference evidence="2 3" key="1">
    <citation type="submission" date="2017-04" db="EMBL/GenBank/DDBJ databases">
        <title>Genome Sequence of the Model Brown-Rot Fungus Postia placenta SB12.</title>
        <authorList>
            <consortium name="DOE Joint Genome Institute"/>
            <person name="Gaskell J."/>
            <person name="Kersten P."/>
            <person name="Larrondo L.F."/>
            <person name="Canessa P."/>
            <person name="Martinez D."/>
            <person name="Hibbett D."/>
            <person name="Schmoll M."/>
            <person name="Kubicek C.P."/>
            <person name="Martinez A.T."/>
            <person name="Yadav J."/>
            <person name="Master E."/>
            <person name="Magnuson J.K."/>
            <person name="James T."/>
            <person name="Yaver D."/>
            <person name="Berka R."/>
            <person name="Labutti K."/>
            <person name="Lipzen A."/>
            <person name="Aerts A."/>
            <person name="Barry K."/>
            <person name="Henrissat B."/>
            <person name="Blanchette R."/>
            <person name="Grigoriev I."/>
            <person name="Cullen D."/>
        </authorList>
    </citation>
    <scope>NUCLEOTIDE SEQUENCE [LARGE SCALE GENOMIC DNA]</scope>
    <source>
        <strain evidence="2 3">MAD-698-R-SB12</strain>
    </source>
</reference>
<feature type="region of interest" description="Disordered" evidence="1">
    <location>
        <begin position="117"/>
        <end position="144"/>
    </location>
</feature>
<feature type="region of interest" description="Disordered" evidence="1">
    <location>
        <begin position="1"/>
        <end position="92"/>
    </location>
</feature>
<feature type="compositionally biased region" description="Pro residues" evidence="1">
    <location>
        <begin position="127"/>
        <end position="137"/>
    </location>
</feature>
<accession>A0A1X6MNS8</accession>
<dbReference type="AlphaFoldDB" id="A0A1X6MNS8"/>
<evidence type="ECO:0000313" key="2">
    <source>
        <dbReference type="EMBL" id="OSX57978.1"/>
    </source>
</evidence>
<protein>
    <submittedName>
        <fullName evidence="2">Uncharacterized protein</fullName>
    </submittedName>
</protein>
<dbReference type="RefSeq" id="XP_024334772.1">
    <property type="nucleotide sequence ID" value="XM_024481336.1"/>
</dbReference>
<evidence type="ECO:0000256" key="1">
    <source>
        <dbReference type="SAM" id="MobiDB-lite"/>
    </source>
</evidence>
<evidence type="ECO:0000313" key="3">
    <source>
        <dbReference type="Proteomes" id="UP000194127"/>
    </source>
</evidence>
<dbReference type="Proteomes" id="UP000194127">
    <property type="component" value="Unassembled WGS sequence"/>
</dbReference>
<gene>
    <name evidence="2" type="ORF">POSPLADRAFT_1061067</name>
</gene>
<feature type="compositionally biased region" description="Low complexity" evidence="1">
    <location>
        <begin position="50"/>
        <end position="65"/>
    </location>
</feature>
<dbReference type="GeneID" id="36326286"/>
<dbReference type="EMBL" id="KZ110606">
    <property type="protein sequence ID" value="OSX57978.1"/>
    <property type="molecule type" value="Genomic_DNA"/>
</dbReference>
<name>A0A1X6MNS8_9APHY</name>
<proteinExistence type="predicted"/>
<organism evidence="2 3">
    <name type="scientific">Postia placenta MAD-698-R-SB12</name>
    <dbReference type="NCBI Taxonomy" id="670580"/>
    <lineage>
        <taxon>Eukaryota</taxon>
        <taxon>Fungi</taxon>
        <taxon>Dikarya</taxon>
        <taxon>Basidiomycota</taxon>
        <taxon>Agaricomycotina</taxon>
        <taxon>Agaricomycetes</taxon>
        <taxon>Polyporales</taxon>
        <taxon>Adustoporiaceae</taxon>
        <taxon>Rhodonia</taxon>
    </lineage>
</organism>